<evidence type="ECO:0000313" key="2">
    <source>
        <dbReference type="EMBL" id="SMB99674.1"/>
    </source>
</evidence>
<organism evidence="2 3">
    <name type="scientific">Thermanaeromonas toyohensis ToBE</name>
    <dbReference type="NCBI Taxonomy" id="698762"/>
    <lineage>
        <taxon>Bacteria</taxon>
        <taxon>Bacillati</taxon>
        <taxon>Bacillota</taxon>
        <taxon>Clostridia</taxon>
        <taxon>Neomoorellales</taxon>
        <taxon>Neomoorellaceae</taxon>
        <taxon>Thermanaeromonas</taxon>
    </lineage>
</organism>
<proteinExistence type="predicted"/>
<dbReference type="EMBL" id="LT838272">
    <property type="protein sequence ID" value="SMB99674.1"/>
    <property type="molecule type" value="Genomic_DNA"/>
</dbReference>
<sequence length="425" mass="48082">MGRKAYWIIIGLFIFLFSFGCLIAPAYASGLRVTFVIGQPTYWVNDQAFSMDAVPFLSSGRSFVPLRYLAYALNVAPQNISWDGATGTVTLKTTIEDSAYFEIRLGVHNKYLSVIKRVQSGEAQVVTSVTFPMDVAPLLIEGRVYLPARYVAEALGYKVSWEEEGQKVIITASQDITLGETNKSQLLTSYTGTQAIKKSYLWNYHGAQYQWQIIVPASLREYNQNLEKILEEWNTLGSYERATLLDSLPSSTKEFLLSVLQAPAGDFRPWVKEHMNYTYTNNLALELHRQAAKEGYNRFYEAEFILSFVQSLPYIYTPLPRLPATTILEGGDCKSKSILLASFLKALGYQVALLEFPPEEFGNNIGHEAVGIAFDTRELPARESLFYFEYQGQRYYYTETTTPGWGLGEMPRLLQNKVAVVYPLE</sequence>
<dbReference type="Proteomes" id="UP000192569">
    <property type="component" value="Chromosome I"/>
</dbReference>
<dbReference type="RefSeq" id="WP_084666689.1">
    <property type="nucleotide sequence ID" value="NZ_LT838272.1"/>
</dbReference>
<name>A0A1W1W3L0_9FIRM</name>
<protein>
    <submittedName>
        <fullName evidence="2">Copper amine oxidase N-terminal domain-containing protein</fullName>
    </submittedName>
</protein>
<dbReference type="OrthoDB" id="1803727at2"/>
<dbReference type="SUPFAM" id="SSF55383">
    <property type="entry name" value="Copper amine oxidase, domain N"/>
    <property type="match status" value="2"/>
</dbReference>
<dbReference type="InterPro" id="IPR012854">
    <property type="entry name" value="Cu_amine_oxidase-like_N"/>
</dbReference>
<accession>A0A1W1W3L0</accession>
<dbReference type="Pfam" id="PF07833">
    <property type="entry name" value="Cu_amine_oxidN1"/>
    <property type="match status" value="1"/>
</dbReference>
<keyword evidence="3" id="KW-1185">Reference proteome</keyword>
<evidence type="ECO:0000313" key="3">
    <source>
        <dbReference type="Proteomes" id="UP000192569"/>
    </source>
</evidence>
<evidence type="ECO:0000259" key="1">
    <source>
        <dbReference type="Pfam" id="PF07833"/>
    </source>
</evidence>
<gene>
    <name evidence="2" type="ORF">SAMN00808754_3027</name>
</gene>
<dbReference type="Gene3D" id="3.30.457.10">
    <property type="entry name" value="Copper amine oxidase-like, N-terminal domain"/>
    <property type="match status" value="2"/>
</dbReference>
<feature type="domain" description="Copper amine oxidase-like N-terminal" evidence="1">
    <location>
        <begin position="44"/>
        <end position="170"/>
    </location>
</feature>
<dbReference type="InterPro" id="IPR036582">
    <property type="entry name" value="Mao_N_sf"/>
</dbReference>
<dbReference type="STRING" id="698762.SAMN00808754_3027"/>
<dbReference type="AlphaFoldDB" id="A0A1W1W3L0"/>
<dbReference type="PROSITE" id="PS51257">
    <property type="entry name" value="PROKAR_LIPOPROTEIN"/>
    <property type="match status" value="1"/>
</dbReference>
<reference evidence="2 3" key="1">
    <citation type="submission" date="2017-04" db="EMBL/GenBank/DDBJ databases">
        <authorList>
            <person name="Afonso C.L."/>
            <person name="Miller P.J."/>
            <person name="Scott M.A."/>
            <person name="Spackman E."/>
            <person name="Goraichik I."/>
            <person name="Dimitrov K.M."/>
            <person name="Suarez D.L."/>
            <person name="Swayne D.E."/>
        </authorList>
    </citation>
    <scope>NUCLEOTIDE SEQUENCE [LARGE SCALE GENOMIC DNA]</scope>
    <source>
        <strain evidence="2 3">ToBE</strain>
    </source>
</reference>